<dbReference type="PANTHER" id="PTHR43390">
    <property type="entry name" value="SIGNAL PEPTIDASE I"/>
    <property type="match status" value="1"/>
</dbReference>
<evidence type="ECO:0000256" key="2">
    <source>
        <dbReference type="ARBA" id="ARBA00009370"/>
    </source>
</evidence>
<sequence>MATINNLITRNKAFFLFMIGMILVRSAIADWYSVPSGSMYPSLLIGDRIIADRVAYDLKLPFTDIVLTHIADPKRGDIVTFSSPEDGARLVKRLVGLPGDTVEMRNEIFYLNGVPASYVTATGGVASRVTPGYDGKQIVLNERILGSQRPIVLMPERPDALRNFGPMQVPQGEYLMLGDSRDNSRDSRFIGFVKRELITGRVGRVAFSLDAERYFTPRLERFGASLDDDNS</sequence>
<evidence type="ECO:0000313" key="9">
    <source>
        <dbReference type="Proteomes" id="UP001501353"/>
    </source>
</evidence>
<evidence type="ECO:0000259" key="7">
    <source>
        <dbReference type="Pfam" id="PF10502"/>
    </source>
</evidence>
<comment type="similarity">
    <text evidence="2 6">Belongs to the peptidase S26 family.</text>
</comment>
<keyword evidence="9" id="KW-1185">Reference proteome</keyword>
<reference evidence="9" key="1">
    <citation type="journal article" date="2019" name="Int. J. Syst. Evol. Microbiol.">
        <title>The Global Catalogue of Microorganisms (GCM) 10K type strain sequencing project: providing services to taxonomists for standard genome sequencing and annotation.</title>
        <authorList>
            <consortium name="The Broad Institute Genomics Platform"/>
            <consortium name="The Broad Institute Genome Sequencing Center for Infectious Disease"/>
            <person name="Wu L."/>
            <person name="Ma J."/>
        </authorList>
    </citation>
    <scope>NUCLEOTIDE SEQUENCE [LARGE SCALE GENOMIC DNA]</scope>
    <source>
        <strain evidence="9">JCM 16673</strain>
    </source>
</reference>
<name>A0ABP7TFL3_9BURK</name>
<evidence type="ECO:0000313" key="8">
    <source>
        <dbReference type="EMBL" id="GAA4025437.1"/>
    </source>
</evidence>
<dbReference type="EC" id="3.4.21.89" evidence="3 6"/>
<dbReference type="InterPro" id="IPR019757">
    <property type="entry name" value="Pept_S26A_signal_pept_1_Lys-AS"/>
</dbReference>
<dbReference type="SUPFAM" id="SSF51306">
    <property type="entry name" value="LexA/Signal peptidase"/>
    <property type="match status" value="1"/>
</dbReference>
<evidence type="ECO:0000256" key="4">
    <source>
        <dbReference type="ARBA" id="ARBA00019232"/>
    </source>
</evidence>
<dbReference type="PRINTS" id="PR00727">
    <property type="entry name" value="LEADERPTASE"/>
</dbReference>
<dbReference type="Pfam" id="PF10502">
    <property type="entry name" value="Peptidase_S26"/>
    <property type="match status" value="1"/>
</dbReference>
<dbReference type="RefSeq" id="WP_344763549.1">
    <property type="nucleotide sequence ID" value="NZ_BAAAZE010000008.1"/>
</dbReference>
<evidence type="ECO:0000256" key="5">
    <source>
        <dbReference type="ARBA" id="ARBA00022801"/>
    </source>
</evidence>
<evidence type="ECO:0000256" key="3">
    <source>
        <dbReference type="ARBA" id="ARBA00013208"/>
    </source>
</evidence>
<dbReference type="PANTHER" id="PTHR43390:SF1">
    <property type="entry name" value="CHLOROPLAST PROCESSING PEPTIDASE"/>
    <property type="match status" value="1"/>
</dbReference>
<dbReference type="Gene3D" id="2.10.109.10">
    <property type="entry name" value="Umud Fragment, subunit A"/>
    <property type="match status" value="1"/>
</dbReference>
<dbReference type="CDD" id="cd06530">
    <property type="entry name" value="S26_SPase_I"/>
    <property type="match status" value="1"/>
</dbReference>
<accession>A0ABP7TFL3</accession>
<keyword evidence="6" id="KW-0645">Protease</keyword>
<comment type="caution">
    <text evidence="8">The sequence shown here is derived from an EMBL/GenBank/DDBJ whole genome shotgun (WGS) entry which is preliminary data.</text>
</comment>
<protein>
    <recommendedName>
        <fullName evidence="4 6">Signal peptidase I</fullName>
        <ecNumber evidence="3 6">3.4.21.89</ecNumber>
    </recommendedName>
</protein>
<dbReference type="NCBIfam" id="TIGR02227">
    <property type="entry name" value="sigpep_I_bact"/>
    <property type="match status" value="1"/>
</dbReference>
<evidence type="ECO:0000256" key="6">
    <source>
        <dbReference type="RuleBase" id="RU362042"/>
    </source>
</evidence>
<keyword evidence="5 6" id="KW-0378">Hydrolase</keyword>
<dbReference type="EMBL" id="BAAAZE010000008">
    <property type="protein sequence ID" value="GAA4025437.1"/>
    <property type="molecule type" value="Genomic_DNA"/>
</dbReference>
<dbReference type="InterPro" id="IPR000223">
    <property type="entry name" value="Pept_S26A_signal_pept_1"/>
</dbReference>
<evidence type="ECO:0000256" key="1">
    <source>
        <dbReference type="ARBA" id="ARBA00000677"/>
    </source>
</evidence>
<dbReference type="InterPro" id="IPR036286">
    <property type="entry name" value="LexA/Signal_pep-like_sf"/>
</dbReference>
<organism evidence="8 9">
    <name type="scientific">Actimicrobium antarcticum</name>
    <dbReference type="NCBI Taxonomy" id="1051899"/>
    <lineage>
        <taxon>Bacteria</taxon>
        <taxon>Pseudomonadati</taxon>
        <taxon>Pseudomonadota</taxon>
        <taxon>Betaproteobacteria</taxon>
        <taxon>Burkholderiales</taxon>
        <taxon>Oxalobacteraceae</taxon>
        <taxon>Actimicrobium</taxon>
    </lineage>
</organism>
<proteinExistence type="inferred from homology"/>
<dbReference type="PROSITE" id="PS00760">
    <property type="entry name" value="SPASE_I_2"/>
    <property type="match status" value="1"/>
</dbReference>
<gene>
    <name evidence="8" type="primary">lepB_2</name>
    <name evidence="8" type="ORF">GCM10022212_24050</name>
</gene>
<comment type="catalytic activity">
    <reaction evidence="1 6">
        <text>Cleavage of hydrophobic, N-terminal signal or leader sequences from secreted and periplasmic proteins.</text>
        <dbReference type="EC" id="3.4.21.89"/>
    </reaction>
</comment>
<dbReference type="InterPro" id="IPR019533">
    <property type="entry name" value="Peptidase_S26"/>
</dbReference>
<dbReference type="Proteomes" id="UP001501353">
    <property type="component" value="Unassembled WGS sequence"/>
</dbReference>
<feature type="domain" description="Peptidase S26" evidence="7">
    <location>
        <begin position="12"/>
        <end position="203"/>
    </location>
</feature>
<comment type="subcellular location">
    <subcellularLocation>
        <location evidence="6">Membrane</location>
        <topology evidence="6">Single-pass type II membrane protein</topology>
    </subcellularLocation>
</comment>